<dbReference type="Pfam" id="PF17035">
    <property type="entry name" value="BET"/>
    <property type="match status" value="1"/>
</dbReference>
<comment type="caution">
    <text evidence="10">The sequence shown here is derived from an EMBL/GenBank/DDBJ whole genome shotgun (WGS) entry which is preliminary data.</text>
</comment>
<dbReference type="GO" id="GO:0050660">
    <property type="term" value="F:flavin adenine dinucleotide binding"/>
    <property type="evidence" value="ECO:0007669"/>
    <property type="project" value="InterPro"/>
</dbReference>
<dbReference type="EMBL" id="JAKCXM010000112">
    <property type="protein sequence ID" value="KAJ0402060.1"/>
    <property type="molecule type" value="Genomic_DNA"/>
</dbReference>
<dbReference type="PROSITE" id="PS51525">
    <property type="entry name" value="NET"/>
    <property type="match status" value="1"/>
</dbReference>
<keyword evidence="7" id="KW-0175">Coiled coil</keyword>
<dbReference type="Gene3D" id="1.10.540.10">
    <property type="entry name" value="Acyl-CoA dehydrogenase/oxidase, N-terminal domain"/>
    <property type="match status" value="1"/>
</dbReference>
<dbReference type="InterPro" id="IPR027353">
    <property type="entry name" value="NET_dom"/>
</dbReference>
<dbReference type="InterPro" id="IPR009100">
    <property type="entry name" value="AcylCoA_DH/oxidase_NM_dom_sf"/>
</dbReference>
<feature type="region of interest" description="Disordered" evidence="8">
    <location>
        <begin position="1133"/>
        <end position="1161"/>
    </location>
</feature>
<dbReference type="PANTHER" id="PTHR43884">
    <property type="entry name" value="ACYL-COA DEHYDROGENASE"/>
    <property type="match status" value="1"/>
</dbReference>
<evidence type="ECO:0000256" key="1">
    <source>
        <dbReference type="ARBA" id="ARBA00001974"/>
    </source>
</evidence>
<evidence type="ECO:0000256" key="4">
    <source>
        <dbReference type="ARBA" id="ARBA00022827"/>
    </source>
</evidence>
<dbReference type="Proteomes" id="UP001209570">
    <property type="component" value="Unassembled WGS sequence"/>
</dbReference>
<feature type="coiled-coil region" evidence="7">
    <location>
        <begin position="1351"/>
        <end position="1381"/>
    </location>
</feature>
<dbReference type="Pfam" id="PF00441">
    <property type="entry name" value="Acyl-CoA_dh_1"/>
    <property type="match status" value="1"/>
</dbReference>
<comment type="similarity">
    <text evidence="2">Belongs to the acyl-CoA dehydrogenase family.</text>
</comment>
<gene>
    <name evidence="10" type="ORF">P43SY_009265</name>
</gene>
<comment type="cofactor">
    <cofactor evidence="1">
        <name>FAD</name>
        <dbReference type="ChEBI" id="CHEBI:57692"/>
    </cofactor>
</comment>
<evidence type="ECO:0000256" key="2">
    <source>
        <dbReference type="ARBA" id="ARBA00009347"/>
    </source>
</evidence>
<feature type="compositionally biased region" description="Low complexity" evidence="8">
    <location>
        <begin position="470"/>
        <end position="481"/>
    </location>
</feature>
<feature type="compositionally biased region" description="Polar residues" evidence="8">
    <location>
        <begin position="1133"/>
        <end position="1157"/>
    </location>
</feature>
<dbReference type="InterPro" id="IPR036250">
    <property type="entry name" value="AcylCo_DH-like_C"/>
</dbReference>
<feature type="region of interest" description="Disordered" evidence="8">
    <location>
        <begin position="422"/>
        <end position="575"/>
    </location>
</feature>
<dbReference type="GO" id="GO:0006552">
    <property type="term" value="P:L-leucine catabolic process"/>
    <property type="evidence" value="ECO:0007669"/>
    <property type="project" value="TreeGrafter"/>
</dbReference>
<feature type="coiled-coil region" evidence="7">
    <location>
        <begin position="1263"/>
        <end position="1311"/>
    </location>
</feature>
<dbReference type="Pfam" id="PF02771">
    <property type="entry name" value="Acyl-CoA_dh_N"/>
    <property type="match status" value="1"/>
</dbReference>
<feature type="region of interest" description="Disordered" evidence="8">
    <location>
        <begin position="857"/>
        <end position="888"/>
    </location>
</feature>
<dbReference type="SUPFAM" id="SSF47203">
    <property type="entry name" value="Acyl-CoA dehydrogenase C-terminal domain-like"/>
    <property type="match status" value="1"/>
</dbReference>
<dbReference type="InterPro" id="IPR038336">
    <property type="entry name" value="NET_sf"/>
</dbReference>
<dbReference type="GO" id="GO:0008470">
    <property type="term" value="F:3-methylbutanoyl-CoA dehydrogenase activity"/>
    <property type="evidence" value="ECO:0007669"/>
    <property type="project" value="TreeGrafter"/>
</dbReference>
<dbReference type="FunFam" id="1.10.540.10:FF:000002">
    <property type="entry name" value="Acyl-CoA dehydrogenase FadE19"/>
    <property type="match status" value="1"/>
</dbReference>
<keyword evidence="5" id="KW-0560">Oxidoreductase</keyword>
<keyword evidence="4" id="KW-0274">FAD</keyword>
<dbReference type="InterPro" id="IPR006091">
    <property type="entry name" value="Acyl-CoA_Oxase/DH_mid-dom"/>
</dbReference>
<evidence type="ECO:0000313" key="10">
    <source>
        <dbReference type="EMBL" id="KAJ0402060.1"/>
    </source>
</evidence>
<evidence type="ECO:0000256" key="5">
    <source>
        <dbReference type="ARBA" id="ARBA00023002"/>
    </source>
</evidence>
<dbReference type="Gene3D" id="1.20.140.10">
    <property type="entry name" value="Butyryl-CoA Dehydrogenase, subunit A, domain 3"/>
    <property type="match status" value="1"/>
</dbReference>
<dbReference type="InterPro" id="IPR006089">
    <property type="entry name" value="Acyl-CoA_DH_CS"/>
</dbReference>
<proteinExistence type="inferred from homology"/>
<dbReference type="SUPFAM" id="SSF56645">
    <property type="entry name" value="Acyl-CoA dehydrogenase NM domain-like"/>
    <property type="match status" value="1"/>
</dbReference>
<dbReference type="FunFam" id="1.20.140.10:FF:000001">
    <property type="entry name" value="Acyl-CoA dehydrogenase"/>
    <property type="match status" value="1"/>
</dbReference>
<evidence type="ECO:0000256" key="6">
    <source>
        <dbReference type="ARBA" id="ARBA00049552"/>
    </source>
</evidence>
<feature type="compositionally biased region" description="Polar residues" evidence="8">
    <location>
        <begin position="537"/>
        <end position="561"/>
    </location>
</feature>
<evidence type="ECO:0000256" key="7">
    <source>
        <dbReference type="SAM" id="Coils"/>
    </source>
</evidence>
<reference evidence="10" key="1">
    <citation type="submission" date="2021-12" db="EMBL/GenBank/DDBJ databases">
        <title>Prjna785345.</title>
        <authorList>
            <person name="Rujirawat T."/>
            <person name="Krajaejun T."/>
        </authorList>
    </citation>
    <scope>NUCLEOTIDE SEQUENCE</scope>
    <source>
        <strain evidence="10">Pi057C3</strain>
    </source>
</reference>
<evidence type="ECO:0000259" key="9">
    <source>
        <dbReference type="PROSITE" id="PS51525"/>
    </source>
</evidence>
<dbReference type="Gene3D" id="1.20.1270.220">
    <property type="match status" value="1"/>
</dbReference>
<comment type="catalytic activity">
    <reaction evidence="6">
        <text>(2S)-2-methylbutanoyl-CoA + oxidized [electron-transfer flavoprotein] + H(+) = (2E)-2-methylbut-2-enoyl-CoA + reduced [electron-transfer flavoprotein]</text>
        <dbReference type="Rhea" id="RHEA:48256"/>
        <dbReference type="Rhea" id="RHEA-COMP:10685"/>
        <dbReference type="Rhea" id="RHEA-COMP:10686"/>
        <dbReference type="ChEBI" id="CHEBI:15378"/>
        <dbReference type="ChEBI" id="CHEBI:57337"/>
        <dbReference type="ChEBI" id="CHEBI:57692"/>
        <dbReference type="ChEBI" id="CHEBI:58307"/>
        <dbReference type="ChEBI" id="CHEBI:88166"/>
    </reaction>
    <physiologicalReaction direction="left-to-right" evidence="6">
        <dbReference type="Rhea" id="RHEA:48257"/>
    </physiologicalReaction>
</comment>
<dbReference type="InterPro" id="IPR037069">
    <property type="entry name" value="AcylCoA_DH/ox_N_sf"/>
</dbReference>
<evidence type="ECO:0000313" key="11">
    <source>
        <dbReference type="Proteomes" id="UP001209570"/>
    </source>
</evidence>
<dbReference type="InterPro" id="IPR013786">
    <property type="entry name" value="AcylCoA_DH/ox_N"/>
</dbReference>
<keyword evidence="3" id="KW-0285">Flavoprotein</keyword>
<keyword evidence="11" id="KW-1185">Reference proteome</keyword>
<accession>A0AAD5LIG1</accession>
<evidence type="ECO:0000256" key="8">
    <source>
        <dbReference type="SAM" id="MobiDB-lite"/>
    </source>
</evidence>
<organism evidence="10 11">
    <name type="scientific">Pythium insidiosum</name>
    <name type="common">Pythiosis disease agent</name>
    <dbReference type="NCBI Taxonomy" id="114742"/>
    <lineage>
        <taxon>Eukaryota</taxon>
        <taxon>Sar</taxon>
        <taxon>Stramenopiles</taxon>
        <taxon>Oomycota</taxon>
        <taxon>Peronosporomycetes</taxon>
        <taxon>Pythiales</taxon>
        <taxon>Pythiaceae</taxon>
        <taxon>Pythium</taxon>
    </lineage>
</organism>
<dbReference type="InterPro" id="IPR046373">
    <property type="entry name" value="Acyl-CoA_Oxase/DH_mid-dom_sf"/>
</dbReference>
<evidence type="ECO:0000256" key="3">
    <source>
        <dbReference type="ARBA" id="ARBA00022630"/>
    </source>
</evidence>
<sequence length="1561" mass="171854">MLSTAARRLTRASLSAQRSVLVARSMSSEASLDIFTPTEEHGALREMLQNFVKTKVEPQALEHDRDEKFNINLFRELGDIGLLGITAQEKYGGSEMDALAAVIAHEELSSSDPAFCLSFLAHSMLFVNNVARNASDAQCQKYLPGACSGEKICGMAMSEPSVGTDVLGMRTTAKLSDCGKYYILNGTKMWITNGALNDHELGDAFLVYARTGNSGKAKHDFSSFIVEKDFEGFSLGQRIKDKCGMRASNTAELVFENCKVPVENLVGKEGGAVLCMMRNLEIERVTLAAMSLGIARRSIEVMNSYAKDRVAFGQSLNQFGQIQKNIAESYAEYMAGRTYVYNTARSLQLDSVGNRLDTDGVKLYCGDMAKRIADRAIQTLGGYGYVGEYNVERLWRDSKLLEIGGGTNESHHKNMVRDLVRKQEETTTRPALSTIHPVAASERKAEKSGTTTEAVRDFTTSPQKDLPEATTTTTVDVTTVHVSRKRSRPGSNEPDKTDAESTPRGVESWDAARGSGSAEPPAGTQPDHCDETMAEQPHSNDSNCSTQMTDSHNSQGSQEDMPTTDGAETGDDAAQPAPAFDVQAALAAMVPKEVAQYSPLLIGKYYIQDKRAVWAGRWGMTEAAFAENGVTSAFEMKSEEDVVILFLGYESDPAVRSGMPFDAKYSGFFQIQVVKGKPQTVAEKDVEIRFVHDVARPELFVVNGTGENRFGLFSLRGLLHKATNEMRLYKIYKPKDKEKRVVPKRTHIERLKATLEQLQPTSSRTSTPKLTKAASRPFKMEDLTEEELNEPMTQADKARLSADIRQLPQDKINRVLQIIAESVPVSKLANDNDEVEIDINSFDTRCLRMLEGYVRENGIGRKRKRPAPKKSSSGGPATHRLKSAKAAAQNIQNRKELLKNQLAAMDGSNGNTSQGNAGGGKTMEVNASQVHELDKKFQDLNEEIALALRHQENALSVSISAAAKPAGTPRKDVLRLARRAMDWREDVSALAKYIDMQLQNSRALQSREADVLSSSASSVAKNPEDDDGARMRCLRSDLRLLQGFRVNYANAKGKLDPVAAEAMVEAMGAETRQIRTIVDKSMKKEKSSSKDGYAALVVELFEARRELMGKISEDILKDKKQLDQEFGIGDFISTSAADDGNQSTNASARAPTGSQETTTEKDVLASWDTQLYLRLVHALLDLQAQMKERFASMSVRQGHEAQRAGYGDSTGDGDGEGDEDQSQSQGQGPARGSGGRAVAHKDDARGCDLGSSVGPSVRSDAALDEVNFMLQKLRREMAELKSSHAKMQLVNSQLEDDLAHLQRKYEDDKRAHVSEKKWYGPKIQKLEETIMLTSKAFEGLKLNVELITNMYKTLSQTLSTHEEEENELKQERDRVSSLLSLEIRKVAQLKKDNARKDELVMIAMAARHEMARRATAAEERMRVLDAERNVAQHRATELADEVSVLRLQLDGAYSRLEATDQALRTAKLSIEQLHGELEVCVAAADAKQAEIKVQFEKELSTLQQRYDKTKRELMETMSQNLSLDGRLRKAQEKLTRLSGAAVAAPATATATATVAAAGGKS</sequence>
<dbReference type="Gene3D" id="2.40.110.10">
    <property type="entry name" value="Butyryl-CoA Dehydrogenase, subunit A, domain 2"/>
    <property type="match status" value="1"/>
</dbReference>
<feature type="compositionally biased region" description="Acidic residues" evidence="8">
    <location>
        <begin position="1211"/>
        <end position="1221"/>
    </location>
</feature>
<dbReference type="InterPro" id="IPR009075">
    <property type="entry name" value="AcylCo_DH/oxidase_C"/>
</dbReference>
<dbReference type="FunFam" id="2.40.110.10:FF:000027">
    <property type="entry name" value="Isovaleryl-CoA dehydrogenase"/>
    <property type="match status" value="1"/>
</dbReference>
<protein>
    <recommendedName>
        <fullName evidence="9">NET domain-containing protein</fullName>
    </recommendedName>
</protein>
<dbReference type="PANTHER" id="PTHR43884:SF12">
    <property type="entry name" value="ISOVALERYL-COA DEHYDROGENASE, MITOCHONDRIAL-RELATED"/>
    <property type="match status" value="1"/>
</dbReference>
<feature type="domain" description="NET" evidence="9">
    <location>
        <begin position="782"/>
        <end position="865"/>
    </location>
</feature>
<feature type="compositionally biased region" description="Polar residues" evidence="8">
    <location>
        <begin position="448"/>
        <end position="463"/>
    </location>
</feature>
<dbReference type="Pfam" id="PF02770">
    <property type="entry name" value="Acyl-CoA_dh_M"/>
    <property type="match status" value="1"/>
</dbReference>
<dbReference type="PROSITE" id="PS00073">
    <property type="entry name" value="ACYL_COA_DH_2"/>
    <property type="match status" value="1"/>
</dbReference>
<name>A0AAD5LIG1_PYTIN</name>
<feature type="region of interest" description="Disordered" evidence="8">
    <location>
        <begin position="1193"/>
        <end position="1254"/>
    </location>
</feature>
<feature type="coiled-coil region" evidence="7">
    <location>
        <begin position="1492"/>
        <end position="1519"/>
    </location>
</feature>